<evidence type="ECO:0000313" key="3">
    <source>
        <dbReference type="Proteomes" id="UP000315010"/>
    </source>
</evidence>
<name>A0A5C5Z7V0_9BACT</name>
<dbReference type="Proteomes" id="UP000315010">
    <property type="component" value="Unassembled WGS sequence"/>
</dbReference>
<organism evidence="2 3">
    <name type="scientific">Novipirellula herctigrandis</name>
    <dbReference type="NCBI Taxonomy" id="2527986"/>
    <lineage>
        <taxon>Bacteria</taxon>
        <taxon>Pseudomonadati</taxon>
        <taxon>Planctomycetota</taxon>
        <taxon>Planctomycetia</taxon>
        <taxon>Pirellulales</taxon>
        <taxon>Pirellulaceae</taxon>
        <taxon>Novipirellula</taxon>
    </lineage>
</organism>
<feature type="signal peptide" evidence="1">
    <location>
        <begin position="1"/>
        <end position="26"/>
    </location>
</feature>
<dbReference type="AlphaFoldDB" id="A0A5C5Z7V0"/>
<keyword evidence="1" id="KW-0732">Signal</keyword>
<accession>A0A5C5Z7V0</accession>
<sequence length="511" mass="55256" precursor="true">MNRIVTVSILLAVCAIATLPSTTAEAQFEGMKYRVPKDANSIVLINAEKLFGSPVANRERWEVRRKAAFDAGISALPPDATAVLLAGRLDHEFGETVWEMAMMKLRSDRNVAAAAQRYGGTMDTVAGRSAVRLPNDQYVIQIMSNLIGSYTPANRQDVTRWLKSTDVGSAAKLPDYLERAFGYAAKVGTPIVMALDVEGVISGAALKQQFDQFESLKGSGVSPDALAKLMEGAKGVTLGITVQGDTVGAIRVDFSESPEFLAKVGKNLIIEVMQNQGVMIEEIRDWKPSISGNTFLLRGTLSTNGTRRVLSVLALPPALADAMHEATSPGSDPEGSAKRIASQQYFQSITTLLDDLREKPHRDHVSSFGQAAAWYDRYARKIDQFPILNVDDQLLDFGAQTATLLRNGEMAMKGVGMRSSVRTSGNNPTSGGYYGSYGGYRGGYYGNFGAAVGANVNAAQASIREKGRTDAIIRGQERTSGAATVQQIWQQIDEATAAIRREMVQKYSADF</sequence>
<keyword evidence="3" id="KW-1185">Reference proteome</keyword>
<gene>
    <name evidence="2" type="ORF">CA13_48870</name>
</gene>
<dbReference type="EMBL" id="SJPJ01000001">
    <property type="protein sequence ID" value="TWT83422.1"/>
    <property type="molecule type" value="Genomic_DNA"/>
</dbReference>
<proteinExistence type="predicted"/>
<evidence type="ECO:0000313" key="2">
    <source>
        <dbReference type="EMBL" id="TWT83422.1"/>
    </source>
</evidence>
<comment type="caution">
    <text evidence="2">The sequence shown here is derived from an EMBL/GenBank/DDBJ whole genome shotgun (WGS) entry which is preliminary data.</text>
</comment>
<dbReference type="RefSeq" id="WP_146400580.1">
    <property type="nucleotide sequence ID" value="NZ_SJPJ01000001.1"/>
</dbReference>
<reference evidence="2 3" key="1">
    <citation type="submission" date="2019-02" db="EMBL/GenBank/DDBJ databases">
        <title>Deep-cultivation of Planctomycetes and their phenomic and genomic characterization uncovers novel biology.</title>
        <authorList>
            <person name="Wiegand S."/>
            <person name="Jogler M."/>
            <person name="Boedeker C."/>
            <person name="Pinto D."/>
            <person name="Vollmers J."/>
            <person name="Rivas-Marin E."/>
            <person name="Kohn T."/>
            <person name="Peeters S.H."/>
            <person name="Heuer A."/>
            <person name="Rast P."/>
            <person name="Oberbeckmann S."/>
            <person name="Bunk B."/>
            <person name="Jeske O."/>
            <person name="Meyerdierks A."/>
            <person name="Storesund J.E."/>
            <person name="Kallscheuer N."/>
            <person name="Luecker S."/>
            <person name="Lage O.M."/>
            <person name="Pohl T."/>
            <person name="Merkel B.J."/>
            <person name="Hornburger P."/>
            <person name="Mueller R.-W."/>
            <person name="Bruemmer F."/>
            <person name="Labrenz M."/>
            <person name="Spormann A.M."/>
            <person name="Op Den Camp H."/>
            <person name="Overmann J."/>
            <person name="Amann R."/>
            <person name="Jetten M.S.M."/>
            <person name="Mascher T."/>
            <person name="Medema M.H."/>
            <person name="Devos D.P."/>
            <person name="Kaster A.-K."/>
            <person name="Ovreas L."/>
            <person name="Rohde M."/>
            <person name="Galperin M.Y."/>
            <person name="Jogler C."/>
        </authorList>
    </citation>
    <scope>NUCLEOTIDE SEQUENCE [LARGE SCALE GENOMIC DNA]</scope>
    <source>
        <strain evidence="2 3">CA13</strain>
    </source>
</reference>
<dbReference type="OrthoDB" id="258179at2"/>
<feature type="chain" id="PRO_5022998818" evidence="1">
    <location>
        <begin position="27"/>
        <end position="511"/>
    </location>
</feature>
<evidence type="ECO:0000256" key="1">
    <source>
        <dbReference type="SAM" id="SignalP"/>
    </source>
</evidence>
<protein>
    <submittedName>
        <fullName evidence="2">Uncharacterized protein</fullName>
    </submittedName>
</protein>